<evidence type="ECO:0000259" key="12">
    <source>
        <dbReference type="PROSITE" id="PS50853"/>
    </source>
</evidence>
<keyword evidence="9" id="KW-0393">Immunoglobulin domain</keyword>
<feature type="region of interest" description="Disordered" evidence="10">
    <location>
        <begin position="1121"/>
        <end position="1149"/>
    </location>
</feature>
<dbReference type="FunFam" id="2.60.40.10:FF:000104">
    <property type="entry name" value="Down syndrome cell adhesion molecule b"/>
    <property type="match status" value="1"/>
</dbReference>
<dbReference type="Proteomes" id="UP000747542">
    <property type="component" value="Unassembled WGS sequence"/>
</dbReference>
<dbReference type="InterPro" id="IPR056754">
    <property type="entry name" value="DSCAM/DSCAML_C"/>
</dbReference>
<reference evidence="13" key="1">
    <citation type="journal article" date="2021" name="Sci. Adv.">
        <title>The American lobster genome reveals insights on longevity, neural, and immune adaptations.</title>
        <authorList>
            <person name="Polinski J.M."/>
            <person name="Zimin A.V."/>
            <person name="Clark K.F."/>
            <person name="Kohn A.B."/>
            <person name="Sadowski N."/>
            <person name="Timp W."/>
            <person name="Ptitsyn A."/>
            <person name="Khanna P."/>
            <person name="Romanova D.Y."/>
            <person name="Williams P."/>
            <person name="Greenwood S.J."/>
            <person name="Moroz L.L."/>
            <person name="Walt D.R."/>
            <person name="Bodnar A.G."/>
        </authorList>
    </citation>
    <scope>NUCLEOTIDE SEQUENCE</scope>
    <source>
        <strain evidence="13">GMGI-L3</strain>
    </source>
</reference>
<dbReference type="PANTHER" id="PTHR44170">
    <property type="entry name" value="PROTEIN SIDEKICK"/>
    <property type="match status" value="1"/>
</dbReference>
<dbReference type="InterPro" id="IPR013098">
    <property type="entry name" value="Ig_I-set"/>
</dbReference>
<evidence type="ECO:0000313" key="13">
    <source>
        <dbReference type="EMBL" id="KAG7166167.1"/>
    </source>
</evidence>
<dbReference type="SMART" id="SM00409">
    <property type="entry name" value="IG"/>
    <property type="match status" value="5"/>
</dbReference>
<feature type="domain" description="Fibronectin type-III" evidence="12">
    <location>
        <begin position="724"/>
        <end position="818"/>
    </location>
</feature>
<proteinExistence type="predicted"/>
<dbReference type="SMART" id="SM00408">
    <property type="entry name" value="IGc2"/>
    <property type="match status" value="5"/>
</dbReference>
<dbReference type="SUPFAM" id="SSF49265">
    <property type="entry name" value="Fibronectin type III"/>
    <property type="match status" value="3"/>
</dbReference>
<dbReference type="InterPro" id="IPR036116">
    <property type="entry name" value="FN3_sf"/>
</dbReference>
<dbReference type="AlphaFoldDB" id="A0A8J5JYF1"/>
<feature type="compositionally biased region" description="Basic residues" evidence="10">
    <location>
        <begin position="1227"/>
        <end position="1243"/>
    </location>
</feature>
<evidence type="ECO:0000313" key="14">
    <source>
        <dbReference type="Proteomes" id="UP000747542"/>
    </source>
</evidence>
<evidence type="ECO:0000256" key="10">
    <source>
        <dbReference type="SAM" id="MobiDB-lite"/>
    </source>
</evidence>
<dbReference type="PROSITE" id="PS50853">
    <property type="entry name" value="FN3"/>
    <property type="match status" value="5"/>
</dbReference>
<feature type="domain" description="Ig-like" evidence="11">
    <location>
        <begin position="128"/>
        <end position="257"/>
    </location>
</feature>
<feature type="region of interest" description="Disordered" evidence="10">
    <location>
        <begin position="496"/>
        <end position="521"/>
    </location>
</feature>
<evidence type="ECO:0000256" key="3">
    <source>
        <dbReference type="ARBA" id="ARBA00022729"/>
    </source>
</evidence>
<feature type="domain" description="Fibronectin type-III" evidence="12">
    <location>
        <begin position="625"/>
        <end position="720"/>
    </location>
</feature>
<dbReference type="FunFam" id="2.60.40.10:FF:000333">
    <property type="entry name" value="Down syndrome cell adhesion molecule"/>
    <property type="match status" value="1"/>
</dbReference>
<feature type="domain" description="Ig-like" evidence="11">
    <location>
        <begin position="690"/>
        <end position="827"/>
    </location>
</feature>
<feature type="compositionally biased region" description="Polar residues" evidence="10">
    <location>
        <begin position="510"/>
        <end position="521"/>
    </location>
</feature>
<accession>A0A8J5JYF1</accession>
<dbReference type="EMBL" id="JAHLQT010022636">
    <property type="protein sequence ID" value="KAG7166167.1"/>
    <property type="molecule type" value="Genomic_DNA"/>
</dbReference>
<feature type="domain" description="Fibronectin type-III" evidence="12">
    <location>
        <begin position="831"/>
        <end position="924"/>
    </location>
</feature>
<dbReference type="InterPro" id="IPR036179">
    <property type="entry name" value="Ig-like_dom_sf"/>
</dbReference>
<feature type="compositionally biased region" description="Basic residues" evidence="10">
    <location>
        <begin position="1205"/>
        <end position="1217"/>
    </location>
</feature>
<keyword evidence="14" id="KW-1185">Reference proteome</keyword>
<keyword evidence="8" id="KW-1015">Disulfide bond</keyword>
<dbReference type="GO" id="GO:0016020">
    <property type="term" value="C:membrane"/>
    <property type="evidence" value="ECO:0007669"/>
    <property type="project" value="UniProtKB-SubCell"/>
</dbReference>
<dbReference type="Pfam" id="PF13927">
    <property type="entry name" value="Ig_3"/>
    <property type="match status" value="2"/>
</dbReference>
<keyword evidence="4" id="KW-0677">Repeat</keyword>
<evidence type="ECO:0000256" key="2">
    <source>
        <dbReference type="ARBA" id="ARBA00022692"/>
    </source>
</evidence>
<evidence type="ECO:0000256" key="7">
    <source>
        <dbReference type="ARBA" id="ARBA00023136"/>
    </source>
</evidence>
<keyword evidence="7" id="KW-0472">Membrane</keyword>
<dbReference type="Pfam" id="PF07679">
    <property type="entry name" value="I-set"/>
    <property type="match status" value="2"/>
</dbReference>
<dbReference type="InterPro" id="IPR003961">
    <property type="entry name" value="FN3_dom"/>
</dbReference>
<sequence>MGRYVKGQYVSAHGLVISHVNISTVHVTDGGSYTCTAENSAGRVTHMARLNVYGPPHVRAMGQVSAVAGETFVVSCPVSGYPIHNITWLKVVEQVTRSTDDGHYSCTASTRQGLSDTQDLTVRVMVAPVLQPFHFEERLQAGDRAGVTCLVTKGDPPITFTWEKDGRPMQEVEGVSISSMRAQATCLVQEGDQPLTLAWKKDGRPLDPRLDVRTSQLDPFTSILVIDRATAAHSGNYSCDASNPARTATTTSTLTVSVPPAWVVEPASASVALGGSVALHCLAKGFPNPTVAWRKETASGQFVGVATGEGGVSGWENGTLAVSRAERRHEGRFLCEANNGVGAGLSKVVNLSVNEPPWFSVRSQRQQVVVGGTATLSCEAHGDAPLTLGWTRGAAPLPPLPRYEVSERATEGGRVSELVLRSTHISDSGTYVCTSTNTHGALTADFHLLVQDVPGPPSGVTVAEEGSRHLTLTWTPPQDSNAPITAYLVTFDVQQSPRVGRSPPSPPLRITTQEEPPTGHPQNVNVVAVSSTALQVTWEPPPINLTHGTVLGYYLGFKDASEGESGAYNFTTVGVEGVGVTTATLAGLRPHARYAVVLQAFNSKGAGPASPPALGTTLEDKPSAPPGHVKCESVTSSSLVVTWSPPPPRHRNGVINNYRLAYSYASSHEGGRSGSVVSEGLGVTLAGLTPWTNYTVTVGASTRAGEGVHSHPFVCTTDQDLPEAPASVKAVVSGPRAAVVSWAAPTHPHGRITRYTVHWEPAGGRGGAHSRRVEPHLTHLTLHDLSHTTHQPDGTLTLADIQRSDSGHYSCTATNHHGSDAVTYNLTVLVPPSSPSLHVTETTASSIRVQWSVEDTGGASLQGATLHYRSAGGEWVTAEVDGDQRSYTATGLRCGTLHHFYLTAHNHIGSSIASSTEAARTKGRPPEAPPQFQFVTTNSSQATLYLAQWGDGGCPITHFSVQYRKDSTRHWTTVGSEVPPARTFAVGGLDAGARYELRVTAHNAAGATPAHYTVTTPGIGHTGTGVGVGGSVWGSTPSTSPVWRDPRVLVPATVSALALLLTVTTVCVCLRKPEEKTALQAREDVYTTVRRPAPTPPQQQQDIRDNTGEYSEEDLYPYATATFQMGGGSPPPPAPPSPPTHAHHPQPRSQKAFTALVYQAPSLHDVDSPNLSERESRAPRGFPYEASETEDYGSVLEPGADPRCPPHHRRPPRHLRTRSPATSGSPKTRRSQQHTLRPTRHPRSPAVSRRLSEGSNSIRDHTSDAECDLRW</sequence>
<dbReference type="FunFam" id="2.60.40.10:FF:000028">
    <property type="entry name" value="Neuronal cell adhesion molecule"/>
    <property type="match status" value="1"/>
</dbReference>
<dbReference type="Pfam" id="PF00041">
    <property type="entry name" value="fn3"/>
    <property type="match status" value="5"/>
</dbReference>
<dbReference type="SUPFAM" id="SSF48726">
    <property type="entry name" value="Immunoglobulin"/>
    <property type="match status" value="6"/>
</dbReference>
<evidence type="ECO:0000256" key="5">
    <source>
        <dbReference type="ARBA" id="ARBA00022889"/>
    </source>
</evidence>
<evidence type="ECO:0000259" key="11">
    <source>
        <dbReference type="PROSITE" id="PS50835"/>
    </source>
</evidence>
<feature type="compositionally biased region" description="Basic and acidic residues" evidence="10">
    <location>
        <begin position="1258"/>
        <end position="1271"/>
    </location>
</feature>
<dbReference type="InterPro" id="IPR007110">
    <property type="entry name" value="Ig-like_dom"/>
</dbReference>
<keyword evidence="3" id="KW-0732">Signal</keyword>
<keyword evidence="6" id="KW-1133">Transmembrane helix</keyword>
<name>A0A8J5JYF1_HOMAM</name>
<evidence type="ECO:0000256" key="4">
    <source>
        <dbReference type="ARBA" id="ARBA00022737"/>
    </source>
</evidence>
<organism evidence="13 14">
    <name type="scientific">Homarus americanus</name>
    <name type="common">American lobster</name>
    <dbReference type="NCBI Taxonomy" id="6706"/>
    <lineage>
        <taxon>Eukaryota</taxon>
        <taxon>Metazoa</taxon>
        <taxon>Ecdysozoa</taxon>
        <taxon>Arthropoda</taxon>
        <taxon>Crustacea</taxon>
        <taxon>Multicrustacea</taxon>
        <taxon>Malacostraca</taxon>
        <taxon>Eumalacostraca</taxon>
        <taxon>Eucarida</taxon>
        <taxon>Decapoda</taxon>
        <taxon>Pleocyemata</taxon>
        <taxon>Astacidea</taxon>
        <taxon>Nephropoidea</taxon>
        <taxon>Nephropidae</taxon>
        <taxon>Homarus</taxon>
    </lineage>
</organism>
<evidence type="ECO:0000256" key="9">
    <source>
        <dbReference type="ARBA" id="ARBA00023319"/>
    </source>
</evidence>
<feature type="domain" description="Fibronectin type-III" evidence="12">
    <location>
        <begin position="520"/>
        <end position="620"/>
    </location>
</feature>
<dbReference type="GO" id="GO:0009653">
    <property type="term" value="P:anatomical structure morphogenesis"/>
    <property type="evidence" value="ECO:0007669"/>
    <property type="project" value="UniProtKB-ARBA"/>
</dbReference>
<dbReference type="InterPro" id="IPR003599">
    <property type="entry name" value="Ig_sub"/>
</dbReference>
<feature type="compositionally biased region" description="Pro residues" evidence="10">
    <location>
        <begin position="1129"/>
        <end position="1139"/>
    </location>
</feature>
<feature type="domain" description="Fibronectin type-III" evidence="12">
    <location>
        <begin position="928"/>
        <end position="1019"/>
    </location>
</feature>
<dbReference type="Gene3D" id="2.60.40.10">
    <property type="entry name" value="Immunoglobulins"/>
    <property type="match status" value="12"/>
</dbReference>
<gene>
    <name evidence="13" type="primary">Dscam2-L3</name>
    <name evidence="13" type="ORF">Hamer_G010987</name>
</gene>
<keyword evidence="5" id="KW-0130">Cell adhesion</keyword>
<dbReference type="GO" id="GO:0098609">
    <property type="term" value="P:cell-cell adhesion"/>
    <property type="evidence" value="ECO:0007669"/>
    <property type="project" value="TreeGrafter"/>
</dbReference>
<dbReference type="PANTHER" id="PTHR44170:SF6">
    <property type="entry name" value="CONTACTIN"/>
    <property type="match status" value="1"/>
</dbReference>
<feature type="domain" description="Ig-like" evidence="11">
    <location>
        <begin position="260"/>
        <end position="352"/>
    </location>
</feature>
<feature type="compositionally biased region" description="Basic and acidic residues" evidence="10">
    <location>
        <begin position="1164"/>
        <end position="1178"/>
    </location>
</feature>
<dbReference type="InterPro" id="IPR003598">
    <property type="entry name" value="Ig_sub2"/>
</dbReference>
<dbReference type="PROSITE" id="PS50835">
    <property type="entry name" value="IG_LIKE"/>
    <property type="match status" value="5"/>
</dbReference>
<feature type="region of interest" description="Disordered" evidence="10">
    <location>
        <begin position="1083"/>
        <end position="1105"/>
    </location>
</feature>
<keyword evidence="2" id="KW-0812">Transmembrane</keyword>
<evidence type="ECO:0000256" key="8">
    <source>
        <dbReference type="ARBA" id="ARBA00023157"/>
    </source>
</evidence>
<dbReference type="InterPro" id="IPR013783">
    <property type="entry name" value="Ig-like_fold"/>
</dbReference>
<feature type="region of interest" description="Disordered" evidence="10">
    <location>
        <begin position="606"/>
        <end position="627"/>
    </location>
</feature>
<dbReference type="FunFam" id="2.60.40.10:FF:000093">
    <property type="entry name" value="Down syndrome cell adhesion molecule, isoform B"/>
    <property type="match status" value="1"/>
</dbReference>
<comment type="subcellular location">
    <subcellularLocation>
        <location evidence="1">Membrane</location>
        <topology evidence="1">Single-pass membrane protein</topology>
    </subcellularLocation>
</comment>
<dbReference type="SMART" id="SM00060">
    <property type="entry name" value="FN3"/>
    <property type="match status" value="5"/>
</dbReference>
<dbReference type="Pfam" id="PF25059">
    <property type="entry name" value="FN3_DSCAM-DSCAML_C"/>
    <property type="match status" value="1"/>
</dbReference>
<dbReference type="CDD" id="cd00063">
    <property type="entry name" value="FN3"/>
    <property type="match status" value="5"/>
</dbReference>
<dbReference type="GO" id="GO:0030154">
    <property type="term" value="P:cell differentiation"/>
    <property type="evidence" value="ECO:0007669"/>
    <property type="project" value="UniProtKB-ARBA"/>
</dbReference>
<feature type="region of interest" description="Disordered" evidence="10">
    <location>
        <begin position="1162"/>
        <end position="1271"/>
    </location>
</feature>
<feature type="domain" description="Ig-like" evidence="11">
    <location>
        <begin position="357"/>
        <end position="443"/>
    </location>
</feature>
<comment type="caution">
    <text evidence="13">The sequence shown here is derived from an EMBL/GenBank/DDBJ whole genome shotgun (WGS) entry which is preliminary data.</text>
</comment>
<feature type="domain" description="Ig-like" evidence="11">
    <location>
        <begin position="56"/>
        <end position="121"/>
    </location>
</feature>
<protein>
    <submittedName>
        <fullName evidence="13">Down syndrome cell adhesion molecule-like protein 2-like 3</fullName>
    </submittedName>
</protein>
<evidence type="ECO:0000256" key="6">
    <source>
        <dbReference type="ARBA" id="ARBA00022989"/>
    </source>
</evidence>
<evidence type="ECO:0000256" key="1">
    <source>
        <dbReference type="ARBA" id="ARBA00004167"/>
    </source>
</evidence>